<comment type="caution">
    <text evidence="4">The sequence shown here is derived from an EMBL/GenBank/DDBJ whole genome shotgun (WGS) entry which is preliminary data.</text>
</comment>
<dbReference type="EMBL" id="SJZI01000008">
    <property type="protein sequence ID" value="TCJ17502.1"/>
    <property type="molecule type" value="Genomic_DNA"/>
</dbReference>
<feature type="domain" description="Peptidoglycan beta-N-acetylmuramidase NamZ N-terminal" evidence="2">
    <location>
        <begin position="63"/>
        <end position="278"/>
    </location>
</feature>
<accession>A0A4V2NWJ0</accession>
<dbReference type="InterPro" id="IPR048503">
    <property type="entry name" value="NamZ_C"/>
</dbReference>
<dbReference type="Gene3D" id="3.40.50.12170">
    <property type="entry name" value="Uncharacterised protein PF07075, DUF1343"/>
    <property type="match status" value="1"/>
</dbReference>
<dbReference type="Pfam" id="PF20732">
    <property type="entry name" value="NamZ_C"/>
    <property type="match status" value="1"/>
</dbReference>
<dbReference type="Pfam" id="PF07075">
    <property type="entry name" value="NamZ_N"/>
    <property type="match status" value="1"/>
</dbReference>
<evidence type="ECO:0000256" key="1">
    <source>
        <dbReference type="SAM" id="SignalP"/>
    </source>
</evidence>
<gene>
    <name evidence="4" type="ORF">EPD60_04740</name>
</gene>
<keyword evidence="1" id="KW-0732">Signal</keyword>
<proteinExistence type="predicted"/>
<organism evidence="4 5">
    <name type="scientific">Flaviaesturariibacter flavus</name>
    <dbReference type="NCBI Taxonomy" id="2502780"/>
    <lineage>
        <taxon>Bacteria</taxon>
        <taxon>Pseudomonadati</taxon>
        <taxon>Bacteroidota</taxon>
        <taxon>Chitinophagia</taxon>
        <taxon>Chitinophagales</taxon>
        <taxon>Chitinophagaceae</taxon>
        <taxon>Flaviaestuariibacter</taxon>
    </lineage>
</organism>
<dbReference type="InterPro" id="IPR048502">
    <property type="entry name" value="NamZ_N"/>
</dbReference>
<feature type="chain" id="PRO_5020721996" evidence="1">
    <location>
        <begin position="22"/>
        <end position="427"/>
    </location>
</feature>
<sequence length="427" mass="47637">MFARFCLVALLFAAPLTDAGAQKTKIKIKQKGAATAKPALPRIIQPAADRPDQYLPLLQGKRVGILVNQTSMVGRQHLADFLKSKGVNLQVIFGPEHGFRGNTPDGDKIENSTDPATGVHVVSLYGKKLKPEPADLRDIDLLVYDIQDVGARFYTYISSLQYLMEAALENGVPLLILDRPNPVGNLVDGPVLDPKFKTFVGLQPVPIAYGMTPGEYATMLLREKMLSEEANRAWDVVQRARYRAGARHFSLQVVPCANYTHSSRYILPVRPSPNLPDMPAIYWYTSTCLFEGTAITEGRGTERPFAIVGAPQLPKRLYAFTPHPTEGAPKPRYNGQACYGWNLAAEPAASWPQNSGKLQLRYLLEAYRLYPQKDSFFRGTFNRLAGNDVLQQQIRDGKTEAEIRASWEPALSNFKAIRKKYLLYPEQ</sequence>
<dbReference type="AlphaFoldDB" id="A0A4V2NWJ0"/>
<feature type="domain" description="Peptidoglycan beta-N-acetylmuramidase NamZ C-terminal" evidence="3">
    <location>
        <begin position="283"/>
        <end position="424"/>
    </location>
</feature>
<evidence type="ECO:0000313" key="5">
    <source>
        <dbReference type="Proteomes" id="UP000295334"/>
    </source>
</evidence>
<dbReference type="PANTHER" id="PTHR42915">
    <property type="entry name" value="HYPOTHETICAL 460 KDA PROTEIN IN FEUA-SIGW INTERGENIC REGION [PRECURSOR]"/>
    <property type="match status" value="1"/>
</dbReference>
<evidence type="ECO:0000259" key="3">
    <source>
        <dbReference type="Pfam" id="PF20732"/>
    </source>
</evidence>
<protein>
    <submittedName>
        <fullName evidence="4">DUF1343 domain-containing protein</fullName>
    </submittedName>
</protein>
<keyword evidence="5" id="KW-1185">Reference proteome</keyword>
<dbReference type="PIRSF" id="PIRSF016719">
    <property type="entry name" value="UCP016719"/>
    <property type="match status" value="1"/>
</dbReference>
<dbReference type="PANTHER" id="PTHR42915:SF1">
    <property type="entry name" value="PEPTIDOGLYCAN BETA-N-ACETYLMURAMIDASE NAMZ"/>
    <property type="match status" value="1"/>
</dbReference>
<dbReference type="Proteomes" id="UP000295334">
    <property type="component" value="Unassembled WGS sequence"/>
</dbReference>
<evidence type="ECO:0000259" key="2">
    <source>
        <dbReference type="Pfam" id="PF07075"/>
    </source>
</evidence>
<dbReference type="InterPro" id="IPR008302">
    <property type="entry name" value="NamZ"/>
</dbReference>
<reference evidence="4 5" key="1">
    <citation type="submission" date="2019-03" db="EMBL/GenBank/DDBJ databases">
        <authorList>
            <person name="Kim M.K.M."/>
        </authorList>
    </citation>
    <scope>NUCLEOTIDE SEQUENCE [LARGE SCALE GENOMIC DNA]</scope>
    <source>
        <strain evidence="4 5">17J68-12</strain>
    </source>
</reference>
<evidence type="ECO:0000313" key="4">
    <source>
        <dbReference type="EMBL" id="TCJ17502.1"/>
    </source>
</evidence>
<dbReference type="OrthoDB" id="9801061at2"/>
<dbReference type="RefSeq" id="WP_131447371.1">
    <property type="nucleotide sequence ID" value="NZ_SJZI01000008.1"/>
</dbReference>
<feature type="signal peptide" evidence="1">
    <location>
        <begin position="1"/>
        <end position="21"/>
    </location>
</feature>
<dbReference type="Gene3D" id="3.90.1150.140">
    <property type="match status" value="1"/>
</dbReference>
<dbReference type="GO" id="GO:0033922">
    <property type="term" value="F:peptidoglycan beta-N-acetylmuramidase activity"/>
    <property type="evidence" value="ECO:0007669"/>
    <property type="project" value="InterPro"/>
</dbReference>
<name>A0A4V2NWJ0_9BACT</name>